<dbReference type="Pfam" id="PF02566">
    <property type="entry name" value="OsmC"/>
    <property type="match status" value="1"/>
</dbReference>
<dbReference type="PANTHER" id="PTHR34352:SF1">
    <property type="entry name" value="PROTEIN YHFA"/>
    <property type="match status" value="1"/>
</dbReference>
<comment type="caution">
    <text evidence="1">The sequence shown here is derived from an EMBL/GenBank/DDBJ whole genome shotgun (WGS) entry which is preliminary data.</text>
</comment>
<dbReference type="Gene3D" id="3.30.300.20">
    <property type="match status" value="1"/>
</dbReference>
<dbReference type="InterPro" id="IPR036102">
    <property type="entry name" value="OsmC/Ohrsf"/>
</dbReference>
<reference evidence="1 2" key="1">
    <citation type="journal article" date="2014" name="BMC Genomics">
        <title>Comparison of environmental and isolate Sulfobacillus genomes reveals diverse carbon, sulfur, nitrogen, and hydrogen metabolisms.</title>
        <authorList>
            <person name="Justice N.B."/>
            <person name="Norman A."/>
            <person name="Brown C.T."/>
            <person name="Singh A."/>
            <person name="Thomas B.C."/>
            <person name="Banfield J.F."/>
        </authorList>
    </citation>
    <scope>NUCLEOTIDE SEQUENCE [LARGE SCALE GENOMIC DNA]</scope>
    <source>
        <strain evidence="1">AMDSBA3</strain>
    </source>
</reference>
<protein>
    <submittedName>
        <fullName evidence="1">Osmotically inducible protein OsmC</fullName>
    </submittedName>
</protein>
<dbReference type="Proteomes" id="UP000241848">
    <property type="component" value="Unassembled WGS sequence"/>
</dbReference>
<evidence type="ECO:0000313" key="1">
    <source>
        <dbReference type="EMBL" id="PSR22451.1"/>
    </source>
</evidence>
<sequence>MDSAPEAGGENQGIRPMETVLVGLGGCTGMDVVSILNKMRVSFAAFDMEIFGKRAADHPKVYEHITIRYRFNADRADAEKIVRAVNLSQDKYCSVSAMLAKSARIDAEIYINDEAITSVSHGVG</sequence>
<dbReference type="InterPro" id="IPR015946">
    <property type="entry name" value="KH_dom-like_a/b"/>
</dbReference>
<dbReference type="AlphaFoldDB" id="A0A2T2WJN1"/>
<evidence type="ECO:0000313" key="2">
    <source>
        <dbReference type="Proteomes" id="UP000241848"/>
    </source>
</evidence>
<dbReference type="EMBL" id="PXYV01000017">
    <property type="protein sequence ID" value="PSR22451.1"/>
    <property type="molecule type" value="Genomic_DNA"/>
</dbReference>
<proteinExistence type="predicted"/>
<name>A0A2T2WJN1_9FIRM</name>
<dbReference type="PANTHER" id="PTHR34352">
    <property type="entry name" value="PROTEIN YHFA"/>
    <property type="match status" value="1"/>
</dbReference>
<gene>
    <name evidence="1" type="ORF">C7B45_06775</name>
</gene>
<organism evidence="1 2">
    <name type="scientific">Sulfobacillus acidophilus</name>
    <dbReference type="NCBI Taxonomy" id="53633"/>
    <lineage>
        <taxon>Bacteria</taxon>
        <taxon>Bacillati</taxon>
        <taxon>Bacillota</taxon>
        <taxon>Clostridia</taxon>
        <taxon>Eubacteriales</taxon>
        <taxon>Clostridiales Family XVII. Incertae Sedis</taxon>
        <taxon>Sulfobacillus</taxon>
    </lineage>
</organism>
<dbReference type="InterPro" id="IPR003718">
    <property type="entry name" value="OsmC/Ohr_fam"/>
</dbReference>
<accession>A0A2T2WJN1</accession>
<dbReference type="SUPFAM" id="SSF82784">
    <property type="entry name" value="OsmC-like"/>
    <property type="match status" value="1"/>
</dbReference>